<reference evidence="11 12" key="1">
    <citation type="submission" date="2011-11" db="EMBL/GenBank/DDBJ databases">
        <authorList>
            <person name="Weinstock G."/>
            <person name="Sodergren E."/>
            <person name="Clifton S."/>
            <person name="Fulton L."/>
            <person name="Fulton B."/>
            <person name="Courtney L."/>
            <person name="Fronick C."/>
            <person name="Harrison M."/>
            <person name="Strong C."/>
            <person name="Farmer C."/>
            <person name="Delahaunty K."/>
            <person name="Markovic C."/>
            <person name="Hall O."/>
            <person name="Minx P."/>
            <person name="Tomlinson C."/>
            <person name="Mitreva M."/>
            <person name="Hou S."/>
            <person name="Chen J."/>
            <person name="Wollam A."/>
            <person name="Pepin K.H."/>
            <person name="Johnson M."/>
            <person name="Bhonagiri V."/>
            <person name="Zhang X."/>
            <person name="Suruliraj S."/>
            <person name="Warren W."/>
            <person name="Chinwalla A."/>
            <person name="Mardis E.R."/>
            <person name="Wilson R.K."/>
        </authorList>
    </citation>
    <scope>NUCLEOTIDE SEQUENCE [LARGE SCALE GENOMIC DNA]</scope>
    <source>
        <strain evidence="11 12">YIT 11816</strain>
    </source>
</reference>
<dbReference type="GO" id="GO:0006783">
    <property type="term" value="P:heme biosynthetic process"/>
    <property type="evidence" value="ECO:0007669"/>
    <property type="project" value="UniProtKB-UniRule"/>
</dbReference>
<evidence type="ECO:0000256" key="3">
    <source>
        <dbReference type="ARBA" id="ARBA00022723"/>
    </source>
</evidence>
<dbReference type="GO" id="GO:0046872">
    <property type="term" value="F:metal ion binding"/>
    <property type="evidence" value="ECO:0007669"/>
    <property type="project" value="UniProtKB-KW"/>
</dbReference>
<dbReference type="Gene3D" id="3.40.50.1400">
    <property type="match status" value="2"/>
</dbReference>
<comment type="similarity">
    <text evidence="1 9 10">Belongs to the ferrochelatase family.</text>
</comment>
<dbReference type="Proteomes" id="UP000004956">
    <property type="component" value="Unassembled WGS sequence"/>
</dbReference>
<dbReference type="InterPro" id="IPR033644">
    <property type="entry name" value="Ferrochelatase_C"/>
</dbReference>
<dbReference type="PANTHER" id="PTHR11108">
    <property type="entry name" value="FERROCHELATASE"/>
    <property type="match status" value="1"/>
</dbReference>
<organism evidence="11 12">
    <name type="scientific">Sutterella parvirubra YIT 11816</name>
    <dbReference type="NCBI Taxonomy" id="762967"/>
    <lineage>
        <taxon>Bacteria</taxon>
        <taxon>Pseudomonadati</taxon>
        <taxon>Pseudomonadota</taxon>
        <taxon>Betaproteobacteria</taxon>
        <taxon>Burkholderiales</taxon>
        <taxon>Sutterellaceae</taxon>
        <taxon>Sutterella</taxon>
    </lineage>
</organism>
<name>H3KDA9_9BURK</name>
<comment type="catalytic activity">
    <reaction evidence="8">
        <text>Fe-coproporphyrin III + 2 H(+) = coproporphyrin III + Fe(2+)</text>
        <dbReference type="Rhea" id="RHEA:49572"/>
        <dbReference type="ChEBI" id="CHEBI:15378"/>
        <dbReference type="ChEBI" id="CHEBI:29033"/>
        <dbReference type="ChEBI" id="CHEBI:68438"/>
        <dbReference type="ChEBI" id="CHEBI:131725"/>
        <dbReference type="EC" id="4.99.1.9"/>
    </reaction>
    <physiologicalReaction direction="right-to-left" evidence="8">
        <dbReference type="Rhea" id="RHEA:49574"/>
    </physiologicalReaction>
</comment>
<dbReference type="FunFam" id="3.40.50.1400:FF:000002">
    <property type="entry name" value="Ferrochelatase"/>
    <property type="match status" value="1"/>
</dbReference>
<dbReference type="GO" id="GO:0004325">
    <property type="term" value="F:ferrochelatase activity"/>
    <property type="evidence" value="ECO:0007669"/>
    <property type="project" value="UniProtKB-UniRule"/>
</dbReference>
<dbReference type="EC" id="4.98.1.1" evidence="9"/>
<comment type="pathway">
    <text evidence="9">Porphyrin-containing compound metabolism; protoheme biosynthesis; protoheme from protoporphyrin-IX: step 1/1.</text>
</comment>
<dbReference type="InterPro" id="IPR033659">
    <property type="entry name" value="Ferrochelatase_N"/>
</dbReference>
<dbReference type="CDD" id="cd00419">
    <property type="entry name" value="Ferrochelatase_C"/>
    <property type="match status" value="1"/>
</dbReference>
<evidence type="ECO:0000256" key="6">
    <source>
        <dbReference type="ARBA" id="ARBA00023239"/>
    </source>
</evidence>
<evidence type="ECO:0000256" key="8">
    <source>
        <dbReference type="ARBA" id="ARBA00024536"/>
    </source>
</evidence>
<keyword evidence="3 9" id="KW-0479">Metal-binding</keyword>
<dbReference type="RefSeq" id="WP_008541372.1">
    <property type="nucleotide sequence ID" value="NZ_JH604912.1"/>
</dbReference>
<dbReference type="Pfam" id="PF00762">
    <property type="entry name" value="Ferrochelatase"/>
    <property type="match status" value="1"/>
</dbReference>
<evidence type="ECO:0000256" key="1">
    <source>
        <dbReference type="ARBA" id="ARBA00007718"/>
    </source>
</evidence>
<keyword evidence="4 9" id="KW-0408">Iron</keyword>
<keyword evidence="7 9" id="KW-0627">Porphyrin biosynthesis</keyword>
<dbReference type="OrthoDB" id="9809741at2"/>
<protein>
    <recommendedName>
        <fullName evidence="9">Ferrochelatase</fullName>
        <ecNumber evidence="9">4.98.1.1</ecNumber>
    </recommendedName>
    <alternativeName>
        <fullName evidence="9">Heme synthase</fullName>
    </alternativeName>
    <alternativeName>
        <fullName evidence="9">Protoheme ferro-lyase</fullName>
    </alternativeName>
</protein>
<comment type="caution">
    <text evidence="11">The sequence shown here is derived from an EMBL/GenBank/DDBJ whole genome shotgun (WGS) entry which is preliminary data.</text>
</comment>
<keyword evidence="12" id="KW-1185">Reference proteome</keyword>
<keyword evidence="6 9" id="KW-0456">Lyase</keyword>
<dbReference type="PATRIC" id="fig|762967.3.peg.575"/>
<evidence type="ECO:0000256" key="2">
    <source>
        <dbReference type="ARBA" id="ARBA00022490"/>
    </source>
</evidence>
<dbReference type="EMBL" id="AFBQ01000097">
    <property type="protein sequence ID" value="EHY31898.1"/>
    <property type="molecule type" value="Genomic_DNA"/>
</dbReference>
<feature type="binding site" evidence="9">
    <location>
        <position position="297"/>
    </location>
    <ligand>
        <name>Fe(2+)</name>
        <dbReference type="ChEBI" id="CHEBI:29033"/>
    </ligand>
</feature>
<sequence length="348" mass="39349">MAANRILFEDLVALMNKPQAAVLLINTGSPAAPEADAVREYLAEFLSDPRIIEMPQWKWQPILRGIILRKRPAESAKRYRSVWTEEGSPLITHTRRTAERLSGRLSDAPHVKVVWAMRYGKPAVADVLDELRREGIERIVVMPMFAQRAAQTTSACFDAVLDHLRAGRIYPALRFVPGYHVDEGYVEALAEHLRAHWAKAGDIRETGGHLVLSFHGIPKASVEVSGDPYEKECRETAEALAKRLGLTDADWSLAYQSRFGRDEWLRPYAIEHVEELARKGVKRVDVFCPGFAADCLETIEEINEELRGFYLAQAGEDAVFHYVPCLNASDEAVRAYERIIRRTLGDWI</sequence>
<accession>H3KDA9</accession>
<evidence type="ECO:0000256" key="4">
    <source>
        <dbReference type="ARBA" id="ARBA00023004"/>
    </source>
</evidence>
<comment type="function">
    <text evidence="9">Catalyzes the ferrous insertion into protoporphyrin IX.</text>
</comment>
<feature type="binding site" evidence="9">
    <location>
        <position position="215"/>
    </location>
    <ligand>
        <name>Fe(2+)</name>
        <dbReference type="ChEBI" id="CHEBI:29033"/>
    </ligand>
</feature>
<dbReference type="CDD" id="cd03411">
    <property type="entry name" value="Ferrochelatase_N"/>
    <property type="match status" value="1"/>
</dbReference>
<dbReference type="SUPFAM" id="SSF53800">
    <property type="entry name" value="Chelatase"/>
    <property type="match status" value="1"/>
</dbReference>
<keyword evidence="2 9" id="KW-0963">Cytoplasm</keyword>
<evidence type="ECO:0000313" key="12">
    <source>
        <dbReference type="Proteomes" id="UP000004956"/>
    </source>
</evidence>
<comment type="catalytic activity">
    <reaction evidence="9">
        <text>heme b + 2 H(+) = protoporphyrin IX + Fe(2+)</text>
        <dbReference type="Rhea" id="RHEA:22584"/>
        <dbReference type="ChEBI" id="CHEBI:15378"/>
        <dbReference type="ChEBI" id="CHEBI:29033"/>
        <dbReference type="ChEBI" id="CHEBI:57306"/>
        <dbReference type="ChEBI" id="CHEBI:60344"/>
        <dbReference type="EC" id="4.98.1.1"/>
    </reaction>
</comment>
<evidence type="ECO:0000256" key="5">
    <source>
        <dbReference type="ARBA" id="ARBA00023133"/>
    </source>
</evidence>
<dbReference type="InterPro" id="IPR001015">
    <property type="entry name" value="Ferrochelatase"/>
</dbReference>
<dbReference type="HAMAP" id="MF_00323">
    <property type="entry name" value="Ferrochelatase"/>
    <property type="match status" value="1"/>
</dbReference>
<dbReference type="PANTHER" id="PTHR11108:SF1">
    <property type="entry name" value="FERROCHELATASE, MITOCHONDRIAL"/>
    <property type="match status" value="1"/>
</dbReference>
<dbReference type="GO" id="GO:0005737">
    <property type="term" value="C:cytoplasm"/>
    <property type="evidence" value="ECO:0007669"/>
    <property type="project" value="UniProtKB-SubCell"/>
</dbReference>
<dbReference type="UniPathway" id="UPA00252">
    <property type="reaction ID" value="UER00325"/>
</dbReference>
<dbReference type="AlphaFoldDB" id="H3KDA9"/>
<evidence type="ECO:0000313" key="11">
    <source>
        <dbReference type="EMBL" id="EHY31898.1"/>
    </source>
</evidence>
<evidence type="ECO:0000256" key="10">
    <source>
        <dbReference type="RuleBase" id="RU004185"/>
    </source>
</evidence>
<dbReference type="NCBIfam" id="TIGR00109">
    <property type="entry name" value="hemH"/>
    <property type="match status" value="1"/>
</dbReference>
<keyword evidence="5 9" id="KW-0350">Heme biosynthesis</keyword>
<evidence type="ECO:0000256" key="9">
    <source>
        <dbReference type="HAMAP-Rule" id="MF_00323"/>
    </source>
</evidence>
<dbReference type="STRING" id="762967.HMPREF9440_00718"/>
<dbReference type="HOGENOM" id="CLU_018884_0_0_4"/>
<evidence type="ECO:0000256" key="7">
    <source>
        <dbReference type="ARBA" id="ARBA00023244"/>
    </source>
</evidence>
<gene>
    <name evidence="9" type="primary">hemH</name>
    <name evidence="11" type="ORF">HMPREF9440_00718</name>
</gene>
<proteinExistence type="inferred from homology"/>
<comment type="subcellular location">
    <subcellularLocation>
        <location evidence="9">Cytoplasm</location>
    </subcellularLocation>
</comment>